<proteinExistence type="predicted"/>
<name>X1ATV7_9ZZZZ</name>
<comment type="caution">
    <text evidence="1">The sequence shown here is derived from an EMBL/GenBank/DDBJ whole genome shotgun (WGS) entry which is preliminary data.</text>
</comment>
<accession>X1ATV7</accession>
<dbReference type="EMBL" id="BART01018121">
    <property type="protein sequence ID" value="GAG86160.1"/>
    <property type="molecule type" value="Genomic_DNA"/>
</dbReference>
<sequence>MLTVLNAIPLMSVPVSIQTAENEFSGVYGENWRCDIPQK</sequence>
<reference evidence="1" key="1">
    <citation type="journal article" date="2014" name="Front. Microbiol.">
        <title>High frequency of phylogenetically diverse reductive dehalogenase-homologous genes in deep subseafloor sedimentary metagenomes.</title>
        <authorList>
            <person name="Kawai M."/>
            <person name="Futagami T."/>
            <person name="Toyoda A."/>
            <person name="Takaki Y."/>
            <person name="Nishi S."/>
            <person name="Hori S."/>
            <person name="Arai W."/>
            <person name="Tsubouchi T."/>
            <person name="Morono Y."/>
            <person name="Uchiyama I."/>
            <person name="Ito T."/>
            <person name="Fujiyama A."/>
            <person name="Inagaki F."/>
            <person name="Takami H."/>
        </authorList>
    </citation>
    <scope>NUCLEOTIDE SEQUENCE</scope>
    <source>
        <strain evidence="1">Expedition CK06-06</strain>
    </source>
</reference>
<dbReference type="AlphaFoldDB" id="X1ATV7"/>
<protein>
    <submittedName>
        <fullName evidence="1">Uncharacterized protein</fullName>
    </submittedName>
</protein>
<gene>
    <name evidence="1" type="ORF">S01H4_34262</name>
</gene>
<evidence type="ECO:0000313" key="1">
    <source>
        <dbReference type="EMBL" id="GAG86160.1"/>
    </source>
</evidence>
<organism evidence="1">
    <name type="scientific">marine sediment metagenome</name>
    <dbReference type="NCBI Taxonomy" id="412755"/>
    <lineage>
        <taxon>unclassified sequences</taxon>
        <taxon>metagenomes</taxon>
        <taxon>ecological metagenomes</taxon>
    </lineage>
</organism>